<dbReference type="Pfam" id="PF07800">
    <property type="entry name" value="DUF1644"/>
    <property type="match status" value="1"/>
</dbReference>
<evidence type="ECO:0000313" key="1">
    <source>
        <dbReference type="EMBL" id="VFQ66870.1"/>
    </source>
</evidence>
<evidence type="ECO:0000313" key="2">
    <source>
        <dbReference type="Proteomes" id="UP000595140"/>
    </source>
</evidence>
<dbReference type="Gene3D" id="3.30.40.10">
    <property type="entry name" value="Zinc/RING finger domain, C3HC4 (zinc finger)"/>
    <property type="match status" value="1"/>
</dbReference>
<name>A0A484KNG4_9ASTE</name>
<keyword evidence="2" id="KW-1185">Reference proteome</keyword>
<protein>
    <submittedName>
        <fullName evidence="1">Uncharacterized protein</fullName>
    </submittedName>
</protein>
<organism evidence="1 2">
    <name type="scientific">Cuscuta campestris</name>
    <dbReference type="NCBI Taxonomy" id="132261"/>
    <lineage>
        <taxon>Eukaryota</taxon>
        <taxon>Viridiplantae</taxon>
        <taxon>Streptophyta</taxon>
        <taxon>Embryophyta</taxon>
        <taxon>Tracheophyta</taxon>
        <taxon>Spermatophyta</taxon>
        <taxon>Magnoliopsida</taxon>
        <taxon>eudicotyledons</taxon>
        <taxon>Gunneridae</taxon>
        <taxon>Pentapetalae</taxon>
        <taxon>asterids</taxon>
        <taxon>lamiids</taxon>
        <taxon>Solanales</taxon>
        <taxon>Convolvulaceae</taxon>
        <taxon>Cuscuteae</taxon>
        <taxon>Cuscuta</taxon>
        <taxon>Cuscuta subgen. Grammica</taxon>
        <taxon>Cuscuta sect. Cleistogrammica</taxon>
    </lineage>
</organism>
<dbReference type="Proteomes" id="UP000595140">
    <property type="component" value="Unassembled WGS sequence"/>
</dbReference>
<gene>
    <name evidence="1" type="ORF">CCAM_LOCUS8646</name>
</gene>
<proteinExistence type="predicted"/>
<accession>A0A484KNG4</accession>
<dbReference type="PANTHER" id="PTHR31197">
    <property type="entry name" value="OS01G0612600 PROTEIN"/>
    <property type="match status" value="1"/>
</dbReference>
<dbReference type="EMBL" id="OOIL02000560">
    <property type="protein sequence ID" value="VFQ66870.1"/>
    <property type="molecule type" value="Genomic_DNA"/>
</dbReference>
<dbReference type="AlphaFoldDB" id="A0A484KNG4"/>
<dbReference type="OrthoDB" id="1921166at2759"/>
<dbReference type="InterPro" id="IPR013083">
    <property type="entry name" value="Znf_RING/FYVE/PHD"/>
</dbReference>
<sequence length="273" mass="30889">MPKERARSFPTNRARASPYRPCSLRVTGLKSEKPSLTVGDEREWEEARCPICMEHPHNAVLLLCTSTEKGCRPFMCDTSYRHSNCLDQFLKSFAAPESAPGATSSGGGRMDQAVHAATHIRPLGNQALACPLCRGQIRGCVAIEGARQFMNSLPRTCSLETCDFVGTYFELRKHAREEHPTRHPSETNPRRESEWTRLQHQTNIEDTLSAYQSLFGDDSSENDFSLSGSPLPYTDLFEFFESASWEAGDESIDYEVLEREFPFSFLYDEWPTN</sequence>
<reference evidence="1 2" key="1">
    <citation type="submission" date="2018-04" db="EMBL/GenBank/DDBJ databases">
        <authorList>
            <person name="Vogel A."/>
        </authorList>
    </citation>
    <scope>NUCLEOTIDE SEQUENCE [LARGE SCALE GENOMIC DNA]</scope>
</reference>
<dbReference type="InterPro" id="IPR012866">
    <property type="entry name" value="DUF1644"/>
</dbReference>
<dbReference type="PANTHER" id="PTHR31197:SF40">
    <property type="entry name" value="ZINC FINGER, RING_FYVE_PHD-TYPE"/>
    <property type="match status" value="1"/>
</dbReference>